<dbReference type="Proteomes" id="UP000308600">
    <property type="component" value="Unassembled WGS sequence"/>
</dbReference>
<evidence type="ECO:0000313" key="2">
    <source>
        <dbReference type="Proteomes" id="UP000308600"/>
    </source>
</evidence>
<proteinExistence type="predicted"/>
<reference evidence="1 2" key="1">
    <citation type="journal article" date="2019" name="Nat. Ecol. Evol.">
        <title>Megaphylogeny resolves global patterns of mushroom evolution.</title>
        <authorList>
            <person name="Varga T."/>
            <person name="Krizsan K."/>
            <person name="Foldi C."/>
            <person name="Dima B."/>
            <person name="Sanchez-Garcia M."/>
            <person name="Sanchez-Ramirez S."/>
            <person name="Szollosi G.J."/>
            <person name="Szarkandi J.G."/>
            <person name="Papp V."/>
            <person name="Albert L."/>
            <person name="Andreopoulos W."/>
            <person name="Angelini C."/>
            <person name="Antonin V."/>
            <person name="Barry K.W."/>
            <person name="Bougher N.L."/>
            <person name="Buchanan P."/>
            <person name="Buyck B."/>
            <person name="Bense V."/>
            <person name="Catcheside P."/>
            <person name="Chovatia M."/>
            <person name="Cooper J."/>
            <person name="Damon W."/>
            <person name="Desjardin D."/>
            <person name="Finy P."/>
            <person name="Geml J."/>
            <person name="Haridas S."/>
            <person name="Hughes K."/>
            <person name="Justo A."/>
            <person name="Karasinski D."/>
            <person name="Kautmanova I."/>
            <person name="Kiss B."/>
            <person name="Kocsube S."/>
            <person name="Kotiranta H."/>
            <person name="LaButti K.M."/>
            <person name="Lechner B.E."/>
            <person name="Liimatainen K."/>
            <person name="Lipzen A."/>
            <person name="Lukacs Z."/>
            <person name="Mihaltcheva S."/>
            <person name="Morgado L.N."/>
            <person name="Niskanen T."/>
            <person name="Noordeloos M.E."/>
            <person name="Ohm R.A."/>
            <person name="Ortiz-Santana B."/>
            <person name="Ovrebo C."/>
            <person name="Racz N."/>
            <person name="Riley R."/>
            <person name="Savchenko A."/>
            <person name="Shiryaev A."/>
            <person name="Soop K."/>
            <person name="Spirin V."/>
            <person name="Szebenyi C."/>
            <person name="Tomsovsky M."/>
            <person name="Tulloss R.E."/>
            <person name="Uehling J."/>
            <person name="Grigoriev I.V."/>
            <person name="Vagvolgyi C."/>
            <person name="Papp T."/>
            <person name="Martin F.M."/>
            <person name="Miettinen O."/>
            <person name="Hibbett D.S."/>
            <person name="Nagy L.G."/>
        </authorList>
    </citation>
    <scope>NUCLEOTIDE SEQUENCE [LARGE SCALE GENOMIC DNA]</scope>
    <source>
        <strain evidence="1 2">NL-1719</strain>
    </source>
</reference>
<gene>
    <name evidence="1" type="ORF">BDN72DRAFT_132660</name>
</gene>
<protein>
    <submittedName>
        <fullName evidence="1">Uncharacterized protein</fullName>
    </submittedName>
</protein>
<dbReference type="EMBL" id="ML208397">
    <property type="protein sequence ID" value="TFK66665.1"/>
    <property type="molecule type" value="Genomic_DNA"/>
</dbReference>
<name>A0ACD3AMF2_9AGAR</name>
<keyword evidence="2" id="KW-1185">Reference proteome</keyword>
<sequence length="139" mass="15750">MAYSNVRIRAYRLVVFTGVGQTPVFIGTGYLSEISSCQIRIQDVRYLFTSYLTVDTFSSDGEVDAVRMHEYHGHRQQKIRRLTDWVCVRVREQRFSKFGGFGPLGLGRPIHVTLVSGIPLPLYQSYDDALSGLTIATRT</sequence>
<organism evidence="1 2">
    <name type="scientific">Pluteus cervinus</name>
    <dbReference type="NCBI Taxonomy" id="181527"/>
    <lineage>
        <taxon>Eukaryota</taxon>
        <taxon>Fungi</taxon>
        <taxon>Dikarya</taxon>
        <taxon>Basidiomycota</taxon>
        <taxon>Agaricomycotina</taxon>
        <taxon>Agaricomycetes</taxon>
        <taxon>Agaricomycetidae</taxon>
        <taxon>Agaricales</taxon>
        <taxon>Pluteineae</taxon>
        <taxon>Pluteaceae</taxon>
        <taxon>Pluteus</taxon>
    </lineage>
</organism>
<evidence type="ECO:0000313" key="1">
    <source>
        <dbReference type="EMBL" id="TFK66665.1"/>
    </source>
</evidence>
<accession>A0ACD3AMF2</accession>